<protein>
    <submittedName>
        <fullName evidence="5">Alanine racemase</fullName>
        <ecNumber evidence="5">5.1.1.1</ecNumber>
    </submittedName>
</protein>
<dbReference type="SUPFAM" id="SSF51419">
    <property type="entry name" value="PLP-binding barrel"/>
    <property type="match status" value="1"/>
</dbReference>
<organism evidence="5 6">
    <name type="scientific">Actinomyces bouchesdurhonensis</name>
    <dbReference type="NCBI Taxonomy" id="1852361"/>
    <lineage>
        <taxon>Bacteria</taxon>
        <taxon>Bacillati</taxon>
        <taxon>Actinomycetota</taxon>
        <taxon>Actinomycetes</taxon>
        <taxon>Actinomycetales</taxon>
        <taxon>Actinomycetaceae</taxon>
        <taxon>Actinomyces</taxon>
    </lineage>
</organism>
<dbReference type="GO" id="GO:0005829">
    <property type="term" value="C:cytosol"/>
    <property type="evidence" value="ECO:0007669"/>
    <property type="project" value="TreeGrafter"/>
</dbReference>
<comment type="caution">
    <text evidence="5">The sequence shown here is derived from an EMBL/GenBank/DDBJ whole genome shotgun (WGS) entry which is preliminary data.</text>
</comment>
<dbReference type="GO" id="GO:0030632">
    <property type="term" value="P:D-alanine biosynthetic process"/>
    <property type="evidence" value="ECO:0007669"/>
    <property type="project" value="TreeGrafter"/>
</dbReference>
<comment type="cofactor">
    <cofactor evidence="1">
        <name>pyridoxal 5'-phosphate</name>
        <dbReference type="ChEBI" id="CHEBI:597326"/>
    </cofactor>
</comment>
<dbReference type="AlphaFoldDB" id="A0A929RP69"/>
<dbReference type="Pfam" id="PF00842">
    <property type="entry name" value="Ala_racemase_C"/>
    <property type="match status" value="1"/>
</dbReference>
<accession>A0A929RP69</accession>
<dbReference type="SUPFAM" id="SSF50621">
    <property type="entry name" value="Alanine racemase C-terminal domain-like"/>
    <property type="match status" value="1"/>
</dbReference>
<dbReference type="EMBL" id="JABZGF010000139">
    <property type="protein sequence ID" value="MBF0966560.1"/>
    <property type="molecule type" value="Genomic_DNA"/>
</dbReference>
<dbReference type="PANTHER" id="PTHR30511:SF0">
    <property type="entry name" value="ALANINE RACEMASE, CATABOLIC-RELATED"/>
    <property type="match status" value="1"/>
</dbReference>
<keyword evidence="2" id="KW-0663">Pyridoxal phosphate</keyword>
<dbReference type="GO" id="GO:0008784">
    <property type="term" value="F:alanine racemase activity"/>
    <property type="evidence" value="ECO:0007669"/>
    <property type="project" value="UniProtKB-EC"/>
</dbReference>
<dbReference type="EC" id="5.1.1.1" evidence="5"/>
<dbReference type="PANTHER" id="PTHR30511">
    <property type="entry name" value="ALANINE RACEMASE"/>
    <property type="match status" value="1"/>
</dbReference>
<dbReference type="Gene3D" id="2.40.37.10">
    <property type="entry name" value="Lyase, Ornithine Decarboxylase, Chain A, domain 1"/>
    <property type="match status" value="1"/>
</dbReference>
<evidence type="ECO:0000256" key="3">
    <source>
        <dbReference type="ARBA" id="ARBA00023235"/>
    </source>
</evidence>
<dbReference type="Pfam" id="PF01168">
    <property type="entry name" value="Ala_racemase_N"/>
    <property type="match status" value="1"/>
</dbReference>
<evidence type="ECO:0000313" key="6">
    <source>
        <dbReference type="Proteomes" id="UP000759246"/>
    </source>
</evidence>
<dbReference type="SMART" id="SM01005">
    <property type="entry name" value="Ala_racemase_C"/>
    <property type="match status" value="1"/>
</dbReference>
<dbReference type="InterPro" id="IPR001608">
    <property type="entry name" value="Ala_racemase_N"/>
</dbReference>
<proteinExistence type="predicted"/>
<dbReference type="InterPro" id="IPR029066">
    <property type="entry name" value="PLP-binding_barrel"/>
</dbReference>
<dbReference type="Proteomes" id="UP000759246">
    <property type="component" value="Unassembled WGS sequence"/>
</dbReference>
<reference evidence="5" key="1">
    <citation type="submission" date="2020-04" db="EMBL/GenBank/DDBJ databases">
        <title>Deep metagenomics examines the oral microbiome during advanced dental caries in children, revealing novel taxa and co-occurrences with host molecules.</title>
        <authorList>
            <person name="Baker J.L."/>
            <person name="Morton J.T."/>
            <person name="Dinis M."/>
            <person name="Alvarez R."/>
            <person name="Tran N.C."/>
            <person name="Knight R."/>
            <person name="Edlund A."/>
        </authorList>
    </citation>
    <scope>NUCLEOTIDE SEQUENCE</scope>
    <source>
        <strain evidence="5">JCVI_30_bin.13</strain>
    </source>
</reference>
<gene>
    <name evidence="5" type="primary">alr</name>
    <name evidence="5" type="ORF">HXK09_05285</name>
</gene>
<dbReference type="PRINTS" id="PR00992">
    <property type="entry name" value="ALARACEMASE"/>
</dbReference>
<evidence type="ECO:0000259" key="4">
    <source>
        <dbReference type="SMART" id="SM01005"/>
    </source>
</evidence>
<dbReference type="InterPro" id="IPR011079">
    <property type="entry name" value="Ala_racemase_C"/>
</dbReference>
<dbReference type="GO" id="GO:0009252">
    <property type="term" value="P:peptidoglycan biosynthetic process"/>
    <property type="evidence" value="ECO:0007669"/>
    <property type="project" value="TreeGrafter"/>
</dbReference>
<dbReference type="InterPro" id="IPR009006">
    <property type="entry name" value="Ala_racemase/Decarboxylase_C"/>
</dbReference>
<dbReference type="CDD" id="cd00430">
    <property type="entry name" value="PLPDE_III_AR"/>
    <property type="match status" value="1"/>
</dbReference>
<evidence type="ECO:0000256" key="2">
    <source>
        <dbReference type="ARBA" id="ARBA00022898"/>
    </source>
</evidence>
<evidence type="ECO:0000256" key="1">
    <source>
        <dbReference type="ARBA" id="ARBA00001933"/>
    </source>
</evidence>
<name>A0A929RP69_9ACTO</name>
<dbReference type="Gene3D" id="3.20.20.10">
    <property type="entry name" value="Alanine racemase"/>
    <property type="match status" value="1"/>
</dbReference>
<feature type="domain" description="Alanine racemase C-terminal" evidence="4">
    <location>
        <begin position="114"/>
        <end position="259"/>
    </location>
</feature>
<keyword evidence="3 5" id="KW-0413">Isomerase</keyword>
<sequence>STLADLPELAQALREAQDQGLIEVVGAWSHMSRADDPSPSGEESTRSHVKIFEEGLRILAQAGVRPQIRHLAATSGILWHPETHYDMVRAGIGLYGLSPDPAVSSAADLGLVPALTLSAPLTSVKVIEEGTPASYGGTWVAPTRRWVGLVPLGYGDGILRAASNRARVTVHTASGPLDAPLIGRVCMDQFIIDLGPAEGDAGTPTACSGDAPATVGDLAVLFGAGYDGDPLADDWARAATTINYEIVTRLGAHIPRVYVDRADGTDGGAAHE</sequence>
<feature type="non-terminal residue" evidence="5">
    <location>
        <position position="1"/>
    </location>
</feature>
<dbReference type="NCBIfam" id="TIGR00492">
    <property type="entry name" value="alr"/>
    <property type="match status" value="1"/>
</dbReference>
<dbReference type="GO" id="GO:0030170">
    <property type="term" value="F:pyridoxal phosphate binding"/>
    <property type="evidence" value="ECO:0007669"/>
    <property type="project" value="TreeGrafter"/>
</dbReference>
<dbReference type="InterPro" id="IPR000821">
    <property type="entry name" value="Ala_racemase"/>
</dbReference>
<evidence type="ECO:0000313" key="5">
    <source>
        <dbReference type="EMBL" id="MBF0966560.1"/>
    </source>
</evidence>